<proteinExistence type="predicted"/>
<accession>A0A481YQK0</accession>
<name>A0A481YQK0_9VIRU</name>
<gene>
    <name evidence="1" type="ORF">LCDPAC01_01740</name>
</gene>
<sequence>MRNAHKMSIIKCIGCLSDFKLQDMIKYVEKNTGVDFINVFDEFKVVKICCRASVMENIVLLSTISTRKFEMARSKLLEKGISIDTFKRKILMKSVSPKDRSNFFGIKELKRSDVVSTGKDYILDPKDIEAWTPVPQYINLQVPDSAKGNMYEGNPHENCEIEE</sequence>
<organism evidence="1">
    <name type="scientific">Pithovirus LCDPAC01</name>
    <dbReference type="NCBI Taxonomy" id="2506600"/>
    <lineage>
        <taxon>Viruses</taxon>
        <taxon>Pithoviruses</taxon>
    </lineage>
</organism>
<reference evidence="1" key="1">
    <citation type="journal article" date="2019" name="MBio">
        <title>Virus Genomes from Deep Sea Sediments Expand the Ocean Megavirome and Support Independent Origins of Viral Gigantism.</title>
        <authorList>
            <person name="Backstrom D."/>
            <person name="Yutin N."/>
            <person name="Jorgensen S.L."/>
            <person name="Dharamshi J."/>
            <person name="Homa F."/>
            <person name="Zaremba-Niedwiedzka K."/>
            <person name="Spang A."/>
            <person name="Wolf Y.I."/>
            <person name="Koonin E.V."/>
            <person name="Ettema T.J."/>
        </authorList>
    </citation>
    <scope>NUCLEOTIDE SEQUENCE</scope>
</reference>
<dbReference type="EMBL" id="MK500286">
    <property type="protein sequence ID" value="QBK84693.1"/>
    <property type="molecule type" value="Genomic_DNA"/>
</dbReference>
<evidence type="ECO:0000313" key="1">
    <source>
        <dbReference type="EMBL" id="QBK84693.1"/>
    </source>
</evidence>
<protein>
    <submittedName>
        <fullName evidence="1">Uncharacterized protein</fullName>
    </submittedName>
</protein>